<protein>
    <submittedName>
        <fullName evidence="6">Git3 domain-containing protein</fullName>
    </submittedName>
</protein>
<feature type="transmembrane region" description="Helical" evidence="5">
    <location>
        <begin position="88"/>
        <end position="109"/>
    </location>
</feature>
<feature type="transmembrane region" description="Helical" evidence="5">
    <location>
        <begin position="263"/>
        <end position="285"/>
    </location>
</feature>
<dbReference type="PANTHER" id="PTHR23112:SF37">
    <property type="entry name" value="G PROTEIN-COUPLED RECEPTOR GPR1"/>
    <property type="match status" value="1"/>
</dbReference>
<reference evidence="6" key="1">
    <citation type="submission" date="2020-05" db="EMBL/GenBank/DDBJ databases">
        <title>Mycena genomes resolve the evolution of fungal bioluminescence.</title>
        <authorList>
            <person name="Tsai I.J."/>
        </authorList>
    </citation>
    <scope>NUCLEOTIDE SEQUENCE</scope>
    <source>
        <strain evidence="6">CCC161011</strain>
    </source>
</reference>
<evidence type="ECO:0000256" key="4">
    <source>
        <dbReference type="ARBA" id="ARBA00023136"/>
    </source>
</evidence>
<comment type="subcellular location">
    <subcellularLocation>
        <location evidence="1">Membrane</location>
        <topology evidence="1">Multi-pass membrane protein</topology>
    </subcellularLocation>
</comment>
<keyword evidence="3 5" id="KW-1133">Transmembrane helix</keyword>
<evidence type="ECO:0000256" key="3">
    <source>
        <dbReference type="ARBA" id="ARBA00022989"/>
    </source>
</evidence>
<feature type="transmembrane region" description="Helical" evidence="5">
    <location>
        <begin position="6"/>
        <end position="27"/>
    </location>
</feature>
<evidence type="ECO:0000256" key="2">
    <source>
        <dbReference type="ARBA" id="ARBA00022692"/>
    </source>
</evidence>
<evidence type="ECO:0000256" key="5">
    <source>
        <dbReference type="SAM" id="Phobius"/>
    </source>
</evidence>
<gene>
    <name evidence="6" type="ORF">MVEN_01384100</name>
</gene>
<feature type="transmembrane region" description="Helical" evidence="5">
    <location>
        <begin position="172"/>
        <end position="192"/>
    </location>
</feature>
<accession>A0A8H7CUG3</accession>
<evidence type="ECO:0000313" key="7">
    <source>
        <dbReference type="Proteomes" id="UP000620124"/>
    </source>
</evidence>
<evidence type="ECO:0000313" key="6">
    <source>
        <dbReference type="EMBL" id="KAF7348657.1"/>
    </source>
</evidence>
<keyword evidence="2 5" id="KW-0812">Transmembrane</keyword>
<feature type="transmembrane region" description="Helical" evidence="5">
    <location>
        <begin position="236"/>
        <end position="257"/>
    </location>
</feature>
<feature type="transmembrane region" description="Helical" evidence="5">
    <location>
        <begin position="116"/>
        <end position="140"/>
    </location>
</feature>
<proteinExistence type="predicted"/>
<keyword evidence="7" id="KW-1185">Reference proteome</keyword>
<comment type="caution">
    <text evidence="6">The sequence shown here is derived from an EMBL/GenBank/DDBJ whole genome shotgun (WGS) entry which is preliminary data.</text>
</comment>
<dbReference type="GO" id="GO:0007189">
    <property type="term" value="P:adenylate cyclase-activating G protein-coupled receptor signaling pathway"/>
    <property type="evidence" value="ECO:0007669"/>
    <property type="project" value="TreeGrafter"/>
</dbReference>
<dbReference type="Pfam" id="PF00002">
    <property type="entry name" value="7tm_2"/>
    <property type="match status" value="1"/>
</dbReference>
<name>A0A8H7CUG3_9AGAR</name>
<dbReference type="Gene3D" id="1.20.1070.10">
    <property type="entry name" value="Rhodopsin 7-helix transmembrane proteins"/>
    <property type="match status" value="1"/>
</dbReference>
<organism evidence="6 7">
    <name type="scientific">Mycena venus</name>
    <dbReference type="NCBI Taxonomy" id="2733690"/>
    <lineage>
        <taxon>Eukaryota</taxon>
        <taxon>Fungi</taxon>
        <taxon>Dikarya</taxon>
        <taxon>Basidiomycota</taxon>
        <taxon>Agaricomycotina</taxon>
        <taxon>Agaricomycetes</taxon>
        <taxon>Agaricomycetidae</taxon>
        <taxon>Agaricales</taxon>
        <taxon>Marasmiineae</taxon>
        <taxon>Mycenaceae</taxon>
        <taxon>Mycena</taxon>
    </lineage>
</organism>
<dbReference type="OrthoDB" id="100006at2759"/>
<feature type="transmembrane region" description="Helical" evidence="5">
    <location>
        <begin position="48"/>
        <end position="68"/>
    </location>
</feature>
<keyword evidence="4 5" id="KW-0472">Membrane</keyword>
<dbReference type="Proteomes" id="UP000620124">
    <property type="component" value="Unassembled WGS sequence"/>
</dbReference>
<dbReference type="EMBL" id="JACAZI010000011">
    <property type="protein sequence ID" value="KAF7348657.1"/>
    <property type="molecule type" value="Genomic_DNA"/>
</dbReference>
<dbReference type="GO" id="GO:0005886">
    <property type="term" value="C:plasma membrane"/>
    <property type="evidence" value="ECO:0007669"/>
    <property type="project" value="TreeGrafter"/>
</dbReference>
<dbReference type="PANTHER" id="PTHR23112">
    <property type="entry name" value="G PROTEIN-COUPLED RECEPTOR 157-RELATED"/>
    <property type="match status" value="1"/>
</dbReference>
<dbReference type="InterPro" id="IPR000832">
    <property type="entry name" value="GPCR_2_secretin-like"/>
</dbReference>
<dbReference type="AlphaFoldDB" id="A0A8H7CUG3"/>
<dbReference type="GO" id="GO:0004930">
    <property type="term" value="F:G protein-coupled receptor activity"/>
    <property type="evidence" value="ECO:0007669"/>
    <property type="project" value="InterPro"/>
</dbReference>
<evidence type="ECO:0000256" key="1">
    <source>
        <dbReference type="ARBA" id="ARBA00004141"/>
    </source>
</evidence>
<sequence>MAYAELAGVICLALAALLSLLSVFLYFMKSSLRLHNYGNTHIHGYFKALLLANAVQSFGTVLNFKWAADGGVTSGTFCSAQGGIKQAGNVATALWSFVLALHLFNLLFLRFKSSNAGFWWTIIGGWTLVAFIVVIGPAAIQTAAKGPYFGISGAWCWITSKYPQEQIFLEYFLEYLSAGFCLVLYTSIFLRIRGNLVHEEGKWSLRFLPRGESWQLSLRRDLIDTSMLHAVKQMMWYPIVYTFLIIPITLARLSQFAGAHVPFWATVVTDIIFNLTGFANVLLFASTRKLLPDARELPDFSTARKDVRKSLWKAGGVTPFTIARSDTAEQFNIERLARVESAHSSRRSSLESEKPAQ</sequence>